<reference evidence="2 3" key="1">
    <citation type="submission" date="2019-03" db="EMBL/GenBank/DDBJ databases">
        <title>Paracraurococcus aquatilis NE82 genome sequence.</title>
        <authorList>
            <person name="Zhao Y."/>
            <person name="Du Z."/>
        </authorList>
    </citation>
    <scope>NUCLEOTIDE SEQUENCE [LARGE SCALE GENOMIC DNA]</scope>
    <source>
        <strain evidence="2 3">NE82</strain>
    </source>
</reference>
<accession>A0A4R4DTN1</accession>
<dbReference type="EMBL" id="SKBM01000003">
    <property type="protein sequence ID" value="TCZ65382.1"/>
    <property type="molecule type" value="Genomic_DNA"/>
</dbReference>
<feature type="region of interest" description="Disordered" evidence="1">
    <location>
        <begin position="1"/>
        <end position="28"/>
    </location>
</feature>
<evidence type="ECO:0000313" key="2">
    <source>
        <dbReference type="EMBL" id="TCZ65382.1"/>
    </source>
</evidence>
<name>A0A4R4DTN1_9PROT</name>
<keyword evidence="3" id="KW-1185">Reference proteome</keyword>
<dbReference type="Proteomes" id="UP000295023">
    <property type="component" value="Unassembled WGS sequence"/>
</dbReference>
<dbReference type="AlphaFoldDB" id="A0A4R4DTN1"/>
<evidence type="ECO:0008006" key="4">
    <source>
        <dbReference type="Google" id="ProtNLM"/>
    </source>
</evidence>
<dbReference type="RefSeq" id="WP_132284882.1">
    <property type="nucleotide sequence ID" value="NZ_SKBM01000003.1"/>
</dbReference>
<comment type="caution">
    <text evidence="2">The sequence shown here is derived from an EMBL/GenBank/DDBJ whole genome shotgun (WGS) entry which is preliminary data.</text>
</comment>
<protein>
    <recommendedName>
        <fullName evidence="4">Anti-sigma factor NepR domain-containing protein</fullName>
    </recommendedName>
</protein>
<dbReference type="OrthoDB" id="168066at204441"/>
<gene>
    <name evidence="2" type="ORF">EXY23_04200</name>
</gene>
<evidence type="ECO:0000256" key="1">
    <source>
        <dbReference type="SAM" id="MobiDB-lite"/>
    </source>
</evidence>
<evidence type="ECO:0000313" key="3">
    <source>
        <dbReference type="Proteomes" id="UP000295023"/>
    </source>
</evidence>
<sequence length="85" mass="9292">MSDPKPNPTPGGTFPRMEPAARPGIGKDMQDLALSPQPDGRFATPAVEAPEFDIWLRRHLSGLHADLLSEPVPDRLLRLLDGLRA</sequence>
<proteinExistence type="predicted"/>
<organism evidence="2 3">
    <name type="scientific">Roseicella aquatilis</name>
    <dbReference type="NCBI Taxonomy" id="2527868"/>
    <lineage>
        <taxon>Bacteria</taxon>
        <taxon>Pseudomonadati</taxon>
        <taxon>Pseudomonadota</taxon>
        <taxon>Alphaproteobacteria</taxon>
        <taxon>Acetobacterales</taxon>
        <taxon>Roseomonadaceae</taxon>
        <taxon>Roseicella</taxon>
    </lineage>
</organism>